<reference evidence="2 3" key="1">
    <citation type="submission" date="2022-11" db="EMBL/GenBank/DDBJ databases">
        <title>Viruses from the air-sea interface of a natural surface slick.</title>
        <authorList>
            <person name="Rahlff J."/>
            <person name="Holmfeldt K."/>
        </authorList>
    </citation>
    <scope>NUCLEOTIDE SEQUENCE [LARGE SCALE GENOMIC DNA]</scope>
    <source>
        <strain evidence="2 3">SMS4</strain>
    </source>
</reference>
<dbReference type="Gene3D" id="1.10.3210.10">
    <property type="entry name" value="Hypothetical protein af1432"/>
    <property type="match status" value="1"/>
</dbReference>
<dbReference type="Pfam" id="PF11871">
    <property type="entry name" value="DUF3391"/>
    <property type="match status" value="1"/>
</dbReference>
<dbReference type="SMART" id="SM00471">
    <property type="entry name" value="HDc"/>
    <property type="match status" value="1"/>
</dbReference>
<dbReference type="NCBIfam" id="TIGR00277">
    <property type="entry name" value="HDIG"/>
    <property type="match status" value="1"/>
</dbReference>
<comment type="caution">
    <text evidence="2">The sequence shown here is derived from an EMBL/GenBank/DDBJ whole genome shotgun (WGS) entry which is preliminary data.</text>
</comment>
<accession>A0ABT9I208</accession>
<proteinExistence type="predicted"/>
<dbReference type="Proteomes" id="UP001231109">
    <property type="component" value="Unassembled WGS sequence"/>
</dbReference>
<evidence type="ECO:0000259" key="1">
    <source>
        <dbReference type="SMART" id="SM00471"/>
    </source>
</evidence>
<dbReference type="InterPro" id="IPR006675">
    <property type="entry name" value="HDIG_dom"/>
</dbReference>
<dbReference type="EMBL" id="JAPJDZ010000048">
    <property type="protein sequence ID" value="MDP5137414.1"/>
    <property type="molecule type" value="Genomic_DNA"/>
</dbReference>
<sequence>MAYQEVNIVDLQPGSYVVQVLQQTGEVVVKHAGWVRTAQAVALLKQKGVKVLLIDPARQLPETPSAETITTKAPLPAASISEETPPPKIAFSDEWPKAERALVQSHKVQRQVLDAVRFGGSIDLTLVDEVSAGLADSISRNQDVLLCLNRIAEQSDNLLQHSISCAVYMAAFARYIGLPSHKVQALITAALLHDIGKAISPNYLNAEDYVAIPTSLNALQKTENLSGKISLWISQHCAHLDGSGSPKITASQIDKGSRLLAIVNSYEKLTSPQTSKLGTLAATRMLLERAPHKLDAELLQLFIKCIGIYPPGSVVKLSSGKLALVLENNAKKPLLPKVKVFYHSAHQHHIPAKVVDLSRQQEEQIDGCIDLKKFGLDVRNYI</sequence>
<dbReference type="InterPro" id="IPR003607">
    <property type="entry name" value="HD/PDEase_dom"/>
</dbReference>
<gene>
    <name evidence="2" type="ORF">ORJ04_15770</name>
</gene>
<dbReference type="CDD" id="cd00077">
    <property type="entry name" value="HDc"/>
    <property type="match status" value="1"/>
</dbReference>
<dbReference type="PANTHER" id="PTHR43155:SF2">
    <property type="entry name" value="CYCLIC DI-GMP PHOSPHODIESTERASE PA4108"/>
    <property type="match status" value="1"/>
</dbReference>
<dbReference type="PANTHER" id="PTHR43155">
    <property type="entry name" value="CYCLIC DI-GMP PHOSPHODIESTERASE PA4108-RELATED"/>
    <property type="match status" value="1"/>
</dbReference>
<name>A0ABT9I208_9GAMM</name>
<organism evidence="2 3">
    <name type="scientific">Rheinheimera baltica</name>
    <dbReference type="NCBI Taxonomy" id="67576"/>
    <lineage>
        <taxon>Bacteria</taxon>
        <taxon>Pseudomonadati</taxon>
        <taxon>Pseudomonadota</taxon>
        <taxon>Gammaproteobacteria</taxon>
        <taxon>Chromatiales</taxon>
        <taxon>Chromatiaceae</taxon>
        <taxon>Rheinheimera</taxon>
    </lineage>
</organism>
<protein>
    <submittedName>
        <fullName evidence="2">DUF3391 domain-containing protein</fullName>
    </submittedName>
</protein>
<dbReference type="Pfam" id="PF13487">
    <property type="entry name" value="HD_5"/>
    <property type="match status" value="1"/>
</dbReference>
<dbReference type="InterPro" id="IPR021812">
    <property type="entry name" value="DUF3391"/>
</dbReference>
<dbReference type="SUPFAM" id="SSF109604">
    <property type="entry name" value="HD-domain/PDEase-like"/>
    <property type="match status" value="1"/>
</dbReference>
<keyword evidence="3" id="KW-1185">Reference proteome</keyword>
<feature type="domain" description="HD/PDEase" evidence="1">
    <location>
        <begin position="154"/>
        <end position="278"/>
    </location>
</feature>
<dbReference type="RefSeq" id="WP_027671368.1">
    <property type="nucleotide sequence ID" value="NZ_JAPJDY010000002.1"/>
</dbReference>
<evidence type="ECO:0000313" key="2">
    <source>
        <dbReference type="EMBL" id="MDP5137414.1"/>
    </source>
</evidence>
<evidence type="ECO:0000313" key="3">
    <source>
        <dbReference type="Proteomes" id="UP001231109"/>
    </source>
</evidence>